<protein>
    <submittedName>
        <fullName evidence="1">Uncharacterized protein</fullName>
    </submittedName>
</protein>
<dbReference type="Proteomes" id="UP001333818">
    <property type="component" value="Unassembled WGS sequence"/>
</dbReference>
<sequence length="69" mass="8130">MKVSEISRRGYKALIQELGYAGAARFLLRFESGSGDYTKERHQELEQLTMDDFRAFVQKKREKTIEDRT</sequence>
<dbReference type="EMBL" id="JAZBJZ010000008">
    <property type="protein sequence ID" value="MEE3715784.1"/>
    <property type="molecule type" value="Genomic_DNA"/>
</dbReference>
<gene>
    <name evidence="1" type="ORF">V2H45_03370</name>
</gene>
<reference evidence="1" key="1">
    <citation type="submission" date="2024-01" db="EMBL/GenBank/DDBJ databases">
        <title>Bank of Algae and Cyanobacteria of the Azores (BACA) strain genomes.</title>
        <authorList>
            <person name="Luz R."/>
            <person name="Cordeiro R."/>
            <person name="Fonseca A."/>
            <person name="Goncalves V."/>
        </authorList>
    </citation>
    <scope>NUCLEOTIDE SEQUENCE</scope>
    <source>
        <strain evidence="1">BACA0141</strain>
    </source>
</reference>
<comment type="caution">
    <text evidence="1">The sequence shown here is derived from an EMBL/GenBank/DDBJ whole genome shotgun (WGS) entry which is preliminary data.</text>
</comment>
<evidence type="ECO:0000313" key="1">
    <source>
        <dbReference type="EMBL" id="MEE3715784.1"/>
    </source>
</evidence>
<organism evidence="1 2">
    <name type="scientific">Tumidithrix elongata BACA0141</name>
    <dbReference type="NCBI Taxonomy" id="2716417"/>
    <lineage>
        <taxon>Bacteria</taxon>
        <taxon>Bacillati</taxon>
        <taxon>Cyanobacteriota</taxon>
        <taxon>Cyanophyceae</taxon>
        <taxon>Pseudanabaenales</taxon>
        <taxon>Pseudanabaenaceae</taxon>
        <taxon>Tumidithrix</taxon>
        <taxon>Tumidithrix elongata</taxon>
    </lineage>
</organism>
<proteinExistence type="predicted"/>
<keyword evidence="2" id="KW-1185">Reference proteome</keyword>
<accession>A0AAW9PW11</accession>
<dbReference type="AlphaFoldDB" id="A0AAW9PW11"/>
<name>A0AAW9PW11_9CYAN</name>
<evidence type="ECO:0000313" key="2">
    <source>
        <dbReference type="Proteomes" id="UP001333818"/>
    </source>
</evidence>
<dbReference type="RefSeq" id="WP_330482208.1">
    <property type="nucleotide sequence ID" value="NZ_JAZBJZ010000008.1"/>
</dbReference>